<comment type="caution">
    <text evidence="1">The sequence shown here is derived from an EMBL/GenBank/DDBJ whole genome shotgun (WGS) entry which is preliminary data.</text>
</comment>
<dbReference type="Proteomes" id="UP001497525">
    <property type="component" value="Unassembled WGS sequence"/>
</dbReference>
<proteinExistence type="predicted"/>
<evidence type="ECO:0000313" key="1">
    <source>
        <dbReference type="EMBL" id="CAL5133781.1"/>
    </source>
</evidence>
<protein>
    <recommendedName>
        <fullName evidence="3">Guanylate cyclase domain-containing protein</fullName>
    </recommendedName>
</protein>
<accession>A0AAV2TCE7</accession>
<name>A0AAV2TCE7_CALDB</name>
<organism evidence="1 2">
    <name type="scientific">Calicophoron daubneyi</name>
    <name type="common">Rumen fluke</name>
    <name type="synonym">Paramphistomum daubneyi</name>
    <dbReference type="NCBI Taxonomy" id="300641"/>
    <lineage>
        <taxon>Eukaryota</taxon>
        <taxon>Metazoa</taxon>
        <taxon>Spiralia</taxon>
        <taxon>Lophotrochozoa</taxon>
        <taxon>Platyhelminthes</taxon>
        <taxon>Trematoda</taxon>
        <taxon>Digenea</taxon>
        <taxon>Plagiorchiida</taxon>
        <taxon>Pronocephalata</taxon>
        <taxon>Paramphistomoidea</taxon>
        <taxon>Paramphistomidae</taxon>
        <taxon>Calicophoron</taxon>
    </lineage>
</organism>
<gene>
    <name evidence="1" type="ORF">CDAUBV1_LOCUS7023</name>
</gene>
<dbReference type="AlphaFoldDB" id="A0AAV2TCE7"/>
<sequence>MKNPLRQDQLKMNVHLSILGHVFDVSGRFGSCSELTGYDATYIFLGTDSERFALDGMTTLQFAKLLRCFTSFSVRYKCIGFLPGTYLDPMGYATDYMKSVMKNWRTLLDDTMKTRSLFSRSTGKKTPCFPRRLIESVHPDPLCVCAPSDLLTHSALIEFPDCDRGSSICELSPTVRLRK</sequence>
<evidence type="ECO:0008006" key="3">
    <source>
        <dbReference type="Google" id="ProtNLM"/>
    </source>
</evidence>
<reference evidence="1" key="1">
    <citation type="submission" date="2024-06" db="EMBL/GenBank/DDBJ databases">
        <authorList>
            <person name="Liu X."/>
            <person name="Lenzi L."/>
            <person name="Haldenby T S."/>
            <person name="Uol C."/>
        </authorList>
    </citation>
    <scope>NUCLEOTIDE SEQUENCE</scope>
</reference>
<evidence type="ECO:0000313" key="2">
    <source>
        <dbReference type="Proteomes" id="UP001497525"/>
    </source>
</evidence>
<dbReference type="EMBL" id="CAXLJL010000157">
    <property type="protein sequence ID" value="CAL5133781.1"/>
    <property type="molecule type" value="Genomic_DNA"/>
</dbReference>